<dbReference type="Gene3D" id="3.40.50.300">
    <property type="entry name" value="P-loop containing nucleotide triphosphate hydrolases"/>
    <property type="match status" value="1"/>
</dbReference>
<evidence type="ECO:0000256" key="5">
    <source>
        <dbReference type="ARBA" id="ARBA00022939"/>
    </source>
</evidence>
<dbReference type="STRING" id="1676925.ENSPKIP00000025227"/>
<evidence type="ECO:0000256" key="7">
    <source>
        <dbReference type="SAM" id="Phobius"/>
    </source>
</evidence>
<keyword evidence="7" id="KW-0472">Membrane</keyword>
<evidence type="ECO:0000256" key="3">
    <source>
        <dbReference type="ARBA" id="ARBA00022490"/>
    </source>
</evidence>
<dbReference type="Ensembl" id="ENSPKIT00000005954.1">
    <property type="protein sequence ID" value="ENSPKIP00000025227.1"/>
    <property type="gene ID" value="ENSPKIG00000008157.1"/>
</dbReference>
<dbReference type="Pfam" id="PF00685">
    <property type="entry name" value="Sulfotransfer_1"/>
    <property type="match status" value="1"/>
</dbReference>
<feature type="transmembrane region" description="Helical" evidence="7">
    <location>
        <begin position="287"/>
        <end position="305"/>
    </location>
</feature>
<dbReference type="AlphaFoldDB" id="A0A3B3S3B8"/>
<proteinExistence type="inferred from homology"/>
<evidence type="ECO:0000256" key="6">
    <source>
        <dbReference type="RuleBase" id="RU361155"/>
    </source>
</evidence>
<accession>A0A3B3S3B8</accession>
<comment type="subcellular location">
    <subcellularLocation>
        <location evidence="1">Cytoplasm</location>
    </subcellularLocation>
</comment>
<keyword evidence="7" id="KW-0812">Transmembrane</keyword>
<keyword evidence="5" id="KW-0128">Catecholamine metabolism</keyword>
<feature type="domain" description="Sulfotransferase" evidence="8">
    <location>
        <begin position="64"/>
        <end position="286"/>
    </location>
</feature>
<comment type="similarity">
    <text evidence="2 6">Belongs to the sulfotransferase 1 family.</text>
</comment>
<dbReference type="InterPro" id="IPR027417">
    <property type="entry name" value="P-loop_NTPase"/>
</dbReference>
<reference evidence="9" key="1">
    <citation type="submission" date="2025-08" db="UniProtKB">
        <authorList>
            <consortium name="Ensembl"/>
        </authorList>
    </citation>
    <scope>IDENTIFICATION</scope>
</reference>
<dbReference type="PANTHER" id="PTHR11783">
    <property type="entry name" value="SULFOTRANSFERASE SULT"/>
    <property type="match status" value="1"/>
</dbReference>
<evidence type="ECO:0000313" key="10">
    <source>
        <dbReference type="Proteomes" id="UP000261540"/>
    </source>
</evidence>
<dbReference type="GeneTree" id="ENSGT00940000157101"/>
<evidence type="ECO:0000256" key="4">
    <source>
        <dbReference type="ARBA" id="ARBA00022679"/>
    </source>
</evidence>
<dbReference type="GO" id="GO:0006584">
    <property type="term" value="P:catecholamine metabolic process"/>
    <property type="evidence" value="ECO:0007669"/>
    <property type="project" value="UniProtKB-KW"/>
</dbReference>
<reference evidence="9" key="2">
    <citation type="submission" date="2025-09" db="UniProtKB">
        <authorList>
            <consortium name="Ensembl"/>
        </authorList>
    </citation>
    <scope>IDENTIFICATION</scope>
</reference>
<organism evidence="9 10">
    <name type="scientific">Paramormyrops kingsleyae</name>
    <dbReference type="NCBI Taxonomy" id="1676925"/>
    <lineage>
        <taxon>Eukaryota</taxon>
        <taxon>Metazoa</taxon>
        <taxon>Chordata</taxon>
        <taxon>Craniata</taxon>
        <taxon>Vertebrata</taxon>
        <taxon>Euteleostomi</taxon>
        <taxon>Actinopterygii</taxon>
        <taxon>Neopterygii</taxon>
        <taxon>Teleostei</taxon>
        <taxon>Osteoglossocephala</taxon>
        <taxon>Osteoglossomorpha</taxon>
        <taxon>Osteoglossiformes</taxon>
        <taxon>Mormyridae</taxon>
        <taxon>Paramormyrops</taxon>
    </lineage>
</organism>
<dbReference type="EC" id="2.8.2.-" evidence="6"/>
<dbReference type="Proteomes" id="UP000261540">
    <property type="component" value="Unplaced"/>
</dbReference>
<dbReference type="GO" id="GO:0008146">
    <property type="term" value="F:sulfotransferase activity"/>
    <property type="evidence" value="ECO:0007669"/>
    <property type="project" value="InterPro"/>
</dbReference>
<evidence type="ECO:0000256" key="2">
    <source>
        <dbReference type="ARBA" id="ARBA00005771"/>
    </source>
</evidence>
<evidence type="ECO:0000256" key="1">
    <source>
        <dbReference type="ARBA" id="ARBA00004496"/>
    </source>
</evidence>
<dbReference type="InterPro" id="IPR000863">
    <property type="entry name" value="Sulfotransferase_dom"/>
</dbReference>
<keyword evidence="7" id="KW-1133">Transmembrane helix</keyword>
<dbReference type="GO" id="GO:0006805">
    <property type="term" value="P:xenobiotic metabolic process"/>
    <property type="evidence" value="ECO:0007669"/>
    <property type="project" value="UniProtKB-ARBA"/>
</dbReference>
<evidence type="ECO:0000313" key="9">
    <source>
        <dbReference type="Ensembl" id="ENSPKIP00000025227.1"/>
    </source>
</evidence>
<keyword evidence="3" id="KW-0963">Cytoplasm</keyword>
<protein>
    <recommendedName>
        <fullName evidence="6">Sulfotransferase</fullName>
        <ecNumber evidence="6">2.8.2.-</ecNumber>
    </recommendedName>
</protein>
<name>A0A3B3S3B8_9TELE</name>
<keyword evidence="4 6" id="KW-0808">Transferase</keyword>
<dbReference type="SUPFAM" id="SSF52540">
    <property type="entry name" value="P-loop containing nucleoside triphosphate hydrolases"/>
    <property type="match status" value="1"/>
</dbReference>
<keyword evidence="10" id="KW-1185">Reference proteome</keyword>
<evidence type="ECO:0000259" key="8">
    <source>
        <dbReference type="Pfam" id="PF00685"/>
    </source>
</evidence>
<dbReference type="GO" id="GO:0005737">
    <property type="term" value="C:cytoplasm"/>
    <property type="evidence" value="ECO:0007669"/>
    <property type="project" value="UniProtKB-SubCell"/>
</dbReference>
<sequence length="355" mass="41836">MLKTYLSSLNLSELIVMEEQMYEESMKIAKDAFRRFPLKNVRGVPLMEAIVQNWESVCTFCPDPSDLLMAAYPKAGITWTQEIVDLLLHNGDAMACRRAPTILRHPFLEIFSPPPIPSGLDLLNKMDPPRVIKTHLPIQLVPEGFWKNKCKVIYVARNAKDNLVSYYHFDRMNLTHPDPGPWDGYIHKFMKGELAWGSWYDHVKGYWEERQKINILYLFYEDMKENPRREVERIMKYLDLSCSDDVIKRVVELTSFKVMKDNPMANYTFITKPIFDHSISPFMRKGWCFFQYFILISCVVVMVLLLDKNILLKNYCKAMFQYPTYISYSDEYFLGCIVCLMLSWKKQLLSTRAWE</sequence>
<dbReference type="FunFam" id="3.40.50.300:FF:000433">
    <property type="entry name" value="Estrogen sulfotransferase"/>
    <property type="match status" value="1"/>
</dbReference>